<dbReference type="Pfam" id="PF13439">
    <property type="entry name" value="Glyco_transf_4"/>
    <property type="match status" value="1"/>
</dbReference>
<dbReference type="SUPFAM" id="SSF53756">
    <property type="entry name" value="UDP-Glycosyltransferase/glycogen phosphorylase"/>
    <property type="match status" value="1"/>
</dbReference>
<dbReference type="CDD" id="cd03801">
    <property type="entry name" value="GT4_PimA-like"/>
    <property type="match status" value="1"/>
</dbReference>
<accession>A0A158JNE9</accession>
<dbReference type="Gene3D" id="3.40.50.2000">
    <property type="entry name" value="Glycogen Phosphorylase B"/>
    <property type="match status" value="2"/>
</dbReference>
<dbReference type="AlphaFoldDB" id="A0A158JNE9"/>
<reference evidence="4" key="1">
    <citation type="submission" date="2016-01" db="EMBL/GenBank/DDBJ databases">
        <authorList>
            <person name="Peeters C."/>
        </authorList>
    </citation>
    <scope>NUCLEOTIDE SEQUENCE [LARGE SCALE GENOMIC DNA]</scope>
</reference>
<dbReference type="EMBL" id="FCNY02000034">
    <property type="protein sequence ID" value="SAL70434.1"/>
    <property type="molecule type" value="Genomic_DNA"/>
</dbReference>
<gene>
    <name evidence="3" type="ORF">AWB70_07141</name>
</gene>
<feature type="domain" description="Glycosyl transferase family 1" evidence="1">
    <location>
        <begin position="215"/>
        <end position="376"/>
    </location>
</feature>
<dbReference type="PANTHER" id="PTHR12526:SF630">
    <property type="entry name" value="GLYCOSYLTRANSFERASE"/>
    <property type="match status" value="1"/>
</dbReference>
<dbReference type="Proteomes" id="UP000054740">
    <property type="component" value="Unassembled WGS sequence"/>
</dbReference>
<dbReference type="GO" id="GO:0016757">
    <property type="term" value="F:glycosyltransferase activity"/>
    <property type="evidence" value="ECO:0007669"/>
    <property type="project" value="InterPro"/>
</dbReference>
<feature type="domain" description="Glycosyltransferase subfamily 4-like N-terminal" evidence="2">
    <location>
        <begin position="40"/>
        <end position="204"/>
    </location>
</feature>
<evidence type="ECO:0000259" key="2">
    <source>
        <dbReference type="Pfam" id="PF13439"/>
    </source>
</evidence>
<protein>
    <submittedName>
        <fullName evidence="3">Glycosyl transferase, group 1</fullName>
    </submittedName>
</protein>
<dbReference type="RefSeq" id="WP_053567139.1">
    <property type="nucleotide sequence ID" value="NZ_FCNY02000034.1"/>
</dbReference>
<organism evidence="3 4">
    <name type="scientific">Caballeronia cordobensis</name>
    <name type="common">Burkholderia cordobensis</name>
    <dbReference type="NCBI Taxonomy" id="1353886"/>
    <lineage>
        <taxon>Bacteria</taxon>
        <taxon>Pseudomonadati</taxon>
        <taxon>Pseudomonadota</taxon>
        <taxon>Betaproteobacteria</taxon>
        <taxon>Burkholderiales</taxon>
        <taxon>Burkholderiaceae</taxon>
        <taxon>Caballeronia</taxon>
    </lineage>
</organism>
<dbReference type="InterPro" id="IPR001296">
    <property type="entry name" value="Glyco_trans_1"/>
</dbReference>
<proteinExistence type="predicted"/>
<keyword evidence="4" id="KW-1185">Reference proteome</keyword>
<evidence type="ECO:0000313" key="4">
    <source>
        <dbReference type="Proteomes" id="UP000054740"/>
    </source>
</evidence>
<dbReference type="InterPro" id="IPR028098">
    <property type="entry name" value="Glyco_trans_4-like_N"/>
</dbReference>
<name>A0A158JNE9_CABCO</name>
<evidence type="ECO:0000313" key="3">
    <source>
        <dbReference type="EMBL" id="SAL70434.1"/>
    </source>
</evidence>
<keyword evidence="3" id="KW-0808">Transferase</keyword>
<sequence>MKTRIQWGGETSLAKAQADLVLLATKPRLSVAIVVEAAAGGVATHLADLIPGLAKRGVDVHLIAPPDGARFDSQWLTVECLSCCASVTRIPMQRAIGPSDLGSFARVFRVLKRIRPDIVHSHSSKAGVLARACPGPWRQVYTPHAVYTLNPTLKPATRRLFGALEGFFGRFLTDRIVAVSDDEARHLHDDINIPRARIATVWNGAPPFERVDRLSARRRLDIPDDVFVVGMVGRFALQKGVDRFVSIARKVGEKTGSRVQFVCIGSGDFSAAAGVANEVLPPNLRVIGAVPAARRYFNAFDLFALTSRYEGFPYVYVESIAAGVPIVSTRVAGADALVTSYHAGVVVSNDDDPTPFAEAVIALASDPQRYAQLQSNCMTAATRFTASRMVDETLAVYRHCIAQESI</sequence>
<evidence type="ECO:0000259" key="1">
    <source>
        <dbReference type="Pfam" id="PF00534"/>
    </source>
</evidence>
<dbReference type="Pfam" id="PF00534">
    <property type="entry name" value="Glycos_transf_1"/>
    <property type="match status" value="1"/>
</dbReference>
<dbReference type="PANTHER" id="PTHR12526">
    <property type="entry name" value="GLYCOSYLTRANSFERASE"/>
    <property type="match status" value="1"/>
</dbReference>